<proteinExistence type="predicted"/>
<evidence type="ECO:0000313" key="1">
    <source>
        <dbReference type="EMBL" id="KAI4327000.1"/>
    </source>
</evidence>
<evidence type="ECO:0000313" key="2">
    <source>
        <dbReference type="Proteomes" id="UP000828941"/>
    </source>
</evidence>
<accession>A0ACB9MSU4</accession>
<reference evidence="1 2" key="1">
    <citation type="journal article" date="2022" name="DNA Res.">
        <title>Chromosomal-level genome assembly of the orchid tree Bauhinia variegata (Leguminosae; Cercidoideae) supports the allotetraploid origin hypothesis of Bauhinia.</title>
        <authorList>
            <person name="Zhong Y."/>
            <person name="Chen Y."/>
            <person name="Zheng D."/>
            <person name="Pang J."/>
            <person name="Liu Y."/>
            <person name="Luo S."/>
            <person name="Meng S."/>
            <person name="Qian L."/>
            <person name="Wei D."/>
            <person name="Dai S."/>
            <person name="Zhou R."/>
        </authorList>
    </citation>
    <scope>NUCLEOTIDE SEQUENCE [LARGE SCALE GENOMIC DNA]</scope>
    <source>
        <strain evidence="1">BV-YZ2020</strain>
    </source>
</reference>
<gene>
    <name evidence="1" type="ORF">L6164_019508</name>
</gene>
<dbReference type="EMBL" id="CM039433">
    <property type="protein sequence ID" value="KAI4327000.1"/>
    <property type="molecule type" value="Genomic_DNA"/>
</dbReference>
<name>A0ACB9MSU4_BAUVA</name>
<dbReference type="Proteomes" id="UP000828941">
    <property type="component" value="Chromosome 8"/>
</dbReference>
<sequence length="456" mass="50552">MGKAGNWFRGLLGQKRLDSSFPPTTAPKQPKPKEKRRWSFVKSQRDKDRHPTTTKPPLHHALDVAVRSSGHVPALYPDKHAIAVAAVAEVAVAAAQAAAAVVGLTDSGRCAGTASETAANVYAGTAIREEWAAIKIQSAFRGCLARKALRALKGLVKLQALVRGHIERKRTAEWLQRMQVFLRAQARARVGRAQVLHTSYLSAKPLNVHPPGPGTPDKFESPIRSKSLKHGQSLVLKRNGLKSYVQINGNQERLNRSDIQVDEQSWNRQRSRTCSADYEKRVRVLEIDSEKPYFREKRRNLFHSSHSDQHSQTTRQSGQSSSSGEVQSHSPFKIDEIEDNIPQFYSTCSRDGCSKTSPLTPSRSVGSRSYASGYPDHPNYMAFTESSKAKVRSLSAPKQRPQYERSSSSNRCSLYGSLESRLAAQRASSLHTSFSSKAYPGSGRLDKLGMPVGYRY</sequence>
<keyword evidence="2" id="KW-1185">Reference proteome</keyword>
<comment type="caution">
    <text evidence="1">The sequence shown here is derived from an EMBL/GenBank/DDBJ whole genome shotgun (WGS) entry which is preliminary data.</text>
</comment>
<organism evidence="1 2">
    <name type="scientific">Bauhinia variegata</name>
    <name type="common">Purple orchid tree</name>
    <name type="synonym">Phanera variegata</name>
    <dbReference type="NCBI Taxonomy" id="167791"/>
    <lineage>
        <taxon>Eukaryota</taxon>
        <taxon>Viridiplantae</taxon>
        <taxon>Streptophyta</taxon>
        <taxon>Embryophyta</taxon>
        <taxon>Tracheophyta</taxon>
        <taxon>Spermatophyta</taxon>
        <taxon>Magnoliopsida</taxon>
        <taxon>eudicotyledons</taxon>
        <taxon>Gunneridae</taxon>
        <taxon>Pentapetalae</taxon>
        <taxon>rosids</taxon>
        <taxon>fabids</taxon>
        <taxon>Fabales</taxon>
        <taxon>Fabaceae</taxon>
        <taxon>Cercidoideae</taxon>
        <taxon>Cercideae</taxon>
        <taxon>Bauhiniinae</taxon>
        <taxon>Bauhinia</taxon>
    </lineage>
</organism>
<protein>
    <submittedName>
        <fullName evidence="1">Uncharacterized protein</fullName>
    </submittedName>
</protein>